<name>A0A0C2WB60_SERVB</name>
<dbReference type="GO" id="GO:0005634">
    <property type="term" value="C:nucleus"/>
    <property type="evidence" value="ECO:0007669"/>
    <property type="project" value="UniProtKB-UniRule"/>
</dbReference>
<evidence type="ECO:0000313" key="6">
    <source>
        <dbReference type="EMBL" id="KIM23628.1"/>
    </source>
</evidence>
<dbReference type="GO" id="GO:0000978">
    <property type="term" value="F:RNA polymerase II cis-regulatory region sequence-specific DNA binding"/>
    <property type="evidence" value="ECO:0007669"/>
    <property type="project" value="TreeGrafter"/>
</dbReference>
<evidence type="ECO:0000313" key="7">
    <source>
        <dbReference type="Proteomes" id="UP000054097"/>
    </source>
</evidence>
<feature type="region of interest" description="Disordered" evidence="4">
    <location>
        <begin position="210"/>
        <end position="229"/>
    </location>
</feature>
<reference evidence="7" key="2">
    <citation type="submission" date="2015-01" db="EMBL/GenBank/DDBJ databases">
        <title>Evolutionary Origins and Diversification of the Mycorrhizal Mutualists.</title>
        <authorList>
            <consortium name="DOE Joint Genome Institute"/>
            <consortium name="Mycorrhizal Genomics Consortium"/>
            <person name="Kohler A."/>
            <person name="Kuo A."/>
            <person name="Nagy L.G."/>
            <person name="Floudas D."/>
            <person name="Copeland A."/>
            <person name="Barry K.W."/>
            <person name="Cichocki N."/>
            <person name="Veneault-Fourrey C."/>
            <person name="LaButti K."/>
            <person name="Lindquist E.A."/>
            <person name="Lipzen A."/>
            <person name="Lundell T."/>
            <person name="Morin E."/>
            <person name="Murat C."/>
            <person name="Riley R."/>
            <person name="Ohm R."/>
            <person name="Sun H."/>
            <person name="Tunlid A."/>
            <person name="Henrissat B."/>
            <person name="Grigoriev I.V."/>
            <person name="Hibbett D.S."/>
            <person name="Martin F."/>
        </authorList>
    </citation>
    <scope>NUCLEOTIDE SEQUENCE [LARGE SCALE GENOMIC DNA]</scope>
    <source>
        <strain evidence="7">MAFF 305830</strain>
    </source>
</reference>
<evidence type="ECO:0000256" key="2">
    <source>
        <dbReference type="ARBA" id="ARBA00023242"/>
    </source>
</evidence>
<feature type="region of interest" description="Disordered" evidence="4">
    <location>
        <begin position="1"/>
        <end position="23"/>
    </location>
</feature>
<feature type="region of interest" description="Disordered" evidence="4">
    <location>
        <begin position="235"/>
        <end position="289"/>
    </location>
</feature>
<dbReference type="PROSITE" id="PS50118">
    <property type="entry name" value="HMG_BOX_2"/>
    <property type="match status" value="1"/>
</dbReference>
<dbReference type="InterPro" id="IPR051356">
    <property type="entry name" value="SOX/SOX-like_TF"/>
</dbReference>
<feature type="compositionally biased region" description="Low complexity" evidence="4">
    <location>
        <begin position="255"/>
        <end position="269"/>
    </location>
</feature>
<dbReference type="SUPFAM" id="SSF47095">
    <property type="entry name" value="HMG-box"/>
    <property type="match status" value="1"/>
</dbReference>
<dbReference type="EMBL" id="KN824334">
    <property type="protein sequence ID" value="KIM23628.1"/>
    <property type="molecule type" value="Genomic_DNA"/>
</dbReference>
<dbReference type="Proteomes" id="UP000054097">
    <property type="component" value="Unassembled WGS sequence"/>
</dbReference>
<feature type="region of interest" description="Disordered" evidence="4">
    <location>
        <begin position="304"/>
        <end position="327"/>
    </location>
</feature>
<dbReference type="SMART" id="SM00398">
    <property type="entry name" value="HMG"/>
    <property type="match status" value="1"/>
</dbReference>
<dbReference type="OrthoDB" id="6247875at2759"/>
<dbReference type="STRING" id="933852.A0A0C2WB60"/>
<dbReference type="HOGENOM" id="CLU_657491_0_0_1"/>
<gene>
    <name evidence="6" type="ORF">M408DRAFT_11440</name>
</gene>
<evidence type="ECO:0000256" key="4">
    <source>
        <dbReference type="SAM" id="MobiDB-lite"/>
    </source>
</evidence>
<dbReference type="AlphaFoldDB" id="A0A0C2WB60"/>
<dbReference type="PANTHER" id="PTHR45789:SF2">
    <property type="entry name" value="FI18025P1"/>
    <property type="match status" value="1"/>
</dbReference>
<dbReference type="GO" id="GO:0000981">
    <property type="term" value="F:DNA-binding transcription factor activity, RNA polymerase II-specific"/>
    <property type="evidence" value="ECO:0007669"/>
    <property type="project" value="TreeGrafter"/>
</dbReference>
<feature type="compositionally biased region" description="Polar residues" evidence="4">
    <location>
        <begin position="304"/>
        <end position="320"/>
    </location>
</feature>
<reference evidence="6 7" key="1">
    <citation type="submission" date="2014-04" db="EMBL/GenBank/DDBJ databases">
        <authorList>
            <consortium name="DOE Joint Genome Institute"/>
            <person name="Kuo A."/>
            <person name="Zuccaro A."/>
            <person name="Kohler A."/>
            <person name="Nagy L.G."/>
            <person name="Floudas D."/>
            <person name="Copeland A."/>
            <person name="Barry K.W."/>
            <person name="Cichocki N."/>
            <person name="Veneault-Fourrey C."/>
            <person name="LaButti K."/>
            <person name="Lindquist E.A."/>
            <person name="Lipzen A."/>
            <person name="Lundell T."/>
            <person name="Morin E."/>
            <person name="Murat C."/>
            <person name="Sun H."/>
            <person name="Tunlid A."/>
            <person name="Henrissat B."/>
            <person name="Grigoriev I.V."/>
            <person name="Hibbett D.S."/>
            <person name="Martin F."/>
            <person name="Nordberg H.P."/>
            <person name="Cantor M.N."/>
            <person name="Hua S.X."/>
        </authorList>
    </citation>
    <scope>NUCLEOTIDE SEQUENCE [LARGE SCALE GENOMIC DNA]</scope>
    <source>
        <strain evidence="6 7">MAFF 305830</strain>
    </source>
</reference>
<proteinExistence type="predicted"/>
<dbReference type="InterPro" id="IPR009071">
    <property type="entry name" value="HMG_box_dom"/>
</dbReference>
<sequence>MPRCSPISKSPKGTAARPTTQSVDEVSSKFSRLTITRKETTEPSLWFLPHDLGLPPRNQVGASHTRRPSATHIPRPRNPFILFRSQLLSQRAIPTQYVSFCADSRQISRIVSYVWKALPTHEKERFYQLSEEEKRLHQLRYPSYNPPLSSSTNSAARAAAAASHLSDAERFLLGSDAHICNQIGALIMQGVKGDALILKVMDIVGDVEVTLPQPTPVSSPRRKAPVKDEDAAFGEMVHARKPSKARVQEPRTPSKPRSSSSQTSPRKSSAGVRTKKASRRSNVASYAEAEVDEVDEDVAYSPSELIQKSTSTPSVTSESASLPAGRASPFVGGHPEWSMDVADYQPAFDQDDSFGPFEDSFDSMWDEAEYYEYASQYHENIHFPQAAYTTYDSEDATLMMVDHEFYINESARGLYEEF</sequence>
<evidence type="ECO:0000256" key="3">
    <source>
        <dbReference type="PROSITE-ProRule" id="PRU00267"/>
    </source>
</evidence>
<feature type="DNA-binding region" description="HMG box" evidence="3">
    <location>
        <begin position="73"/>
        <end position="145"/>
    </location>
</feature>
<keyword evidence="2 3" id="KW-0539">Nucleus</keyword>
<protein>
    <recommendedName>
        <fullName evidence="5">HMG box domain-containing protein</fullName>
    </recommendedName>
</protein>
<dbReference type="InterPro" id="IPR036910">
    <property type="entry name" value="HMG_box_dom_sf"/>
</dbReference>
<dbReference type="PANTHER" id="PTHR45789">
    <property type="entry name" value="FI18025P1"/>
    <property type="match status" value="1"/>
</dbReference>
<dbReference type="CDD" id="cd01389">
    <property type="entry name" value="HMG-box_ROX1-like"/>
    <property type="match status" value="1"/>
</dbReference>
<dbReference type="Gene3D" id="1.10.30.10">
    <property type="entry name" value="High mobility group box domain"/>
    <property type="match status" value="1"/>
</dbReference>
<keyword evidence="1 3" id="KW-0238">DNA-binding</keyword>
<feature type="domain" description="HMG box" evidence="5">
    <location>
        <begin position="73"/>
        <end position="145"/>
    </location>
</feature>
<evidence type="ECO:0000259" key="5">
    <source>
        <dbReference type="PROSITE" id="PS50118"/>
    </source>
</evidence>
<evidence type="ECO:0000256" key="1">
    <source>
        <dbReference type="ARBA" id="ARBA00023125"/>
    </source>
</evidence>
<dbReference type="Pfam" id="PF00505">
    <property type="entry name" value="HMG_box"/>
    <property type="match status" value="1"/>
</dbReference>
<keyword evidence="7" id="KW-1185">Reference proteome</keyword>
<organism evidence="6 7">
    <name type="scientific">Serendipita vermifera MAFF 305830</name>
    <dbReference type="NCBI Taxonomy" id="933852"/>
    <lineage>
        <taxon>Eukaryota</taxon>
        <taxon>Fungi</taxon>
        <taxon>Dikarya</taxon>
        <taxon>Basidiomycota</taxon>
        <taxon>Agaricomycotina</taxon>
        <taxon>Agaricomycetes</taxon>
        <taxon>Sebacinales</taxon>
        <taxon>Serendipitaceae</taxon>
        <taxon>Serendipita</taxon>
    </lineage>
</organism>
<accession>A0A0C2WB60</accession>